<keyword evidence="1" id="KW-0732">Signal</keyword>
<accession>A0ABT4M091</accession>
<dbReference type="InterPro" id="IPR030972">
    <property type="entry name" value="UrcA_uranyl"/>
</dbReference>
<keyword evidence="3" id="KW-1185">Reference proteome</keyword>
<evidence type="ECO:0000313" key="3">
    <source>
        <dbReference type="Proteomes" id="UP001083770"/>
    </source>
</evidence>
<dbReference type="Proteomes" id="UP001083770">
    <property type="component" value="Unassembled WGS sequence"/>
</dbReference>
<comment type="caution">
    <text evidence="2">The sequence shown here is derived from an EMBL/GenBank/DDBJ whole genome shotgun (WGS) entry which is preliminary data.</text>
</comment>
<name>A0ABT4M091_9PROT</name>
<reference evidence="2" key="1">
    <citation type="submission" date="2022-12" db="EMBL/GenBank/DDBJ databases">
        <title>Bacterial isolates from different developmental stages of Nematostella vectensis.</title>
        <authorList>
            <person name="Fraune S."/>
        </authorList>
    </citation>
    <scope>NUCLEOTIDE SEQUENCE</scope>
    <source>
        <strain evidence="2">G21632-S1</strain>
    </source>
</reference>
<evidence type="ECO:0000256" key="1">
    <source>
        <dbReference type="SAM" id="SignalP"/>
    </source>
</evidence>
<evidence type="ECO:0000313" key="2">
    <source>
        <dbReference type="EMBL" id="MCZ4298844.1"/>
    </source>
</evidence>
<feature type="signal peptide" evidence="1">
    <location>
        <begin position="1"/>
        <end position="24"/>
    </location>
</feature>
<proteinExistence type="predicted"/>
<protein>
    <submittedName>
        <fullName evidence="2">UrcA family protein</fullName>
    </submittedName>
</protein>
<sequence length="109" mass="11286">MKTRNVITAIALTVCAGFAAPAFAGSTLPANSVEADISGLDLSTPEGRAKVESRIERAAKHACLARSGPQPLAYQRATAICVDAAIKDAMGRVFPKAERVAEAKTTSEG</sequence>
<feature type="chain" id="PRO_5047451751" evidence="1">
    <location>
        <begin position="25"/>
        <end position="109"/>
    </location>
</feature>
<dbReference type="EMBL" id="JAPWGW010000004">
    <property type="protein sequence ID" value="MCZ4298844.1"/>
    <property type="molecule type" value="Genomic_DNA"/>
</dbReference>
<dbReference type="NCBIfam" id="TIGR04433">
    <property type="entry name" value="UrcA_uranyl"/>
    <property type="match status" value="1"/>
</dbReference>
<organism evidence="2 3">
    <name type="scientific">Henriciella marina</name>
    <dbReference type="NCBI Taxonomy" id="453851"/>
    <lineage>
        <taxon>Bacteria</taxon>
        <taxon>Pseudomonadati</taxon>
        <taxon>Pseudomonadota</taxon>
        <taxon>Alphaproteobacteria</taxon>
        <taxon>Hyphomonadales</taxon>
        <taxon>Hyphomonadaceae</taxon>
        <taxon>Henriciella</taxon>
    </lineage>
</organism>
<dbReference type="RefSeq" id="WP_269402909.1">
    <property type="nucleotide sequence ID" value="NZ_JAPWGW010000004.1"/>
</dbReference>
<gene>
    <name evidence="2" type="ORF">O4G74_12315</name>
</gene>